<dbReference type="RefSeq" id="WP_063276702.1">
    <property type="nucleotide sequence ID" value="NZ_LQMT02000039.1"/>
</dbReference>
<dbReference type="Gene3D" id="3.40.50.1820">
    <property type="entry name" value="alpha/beta hydrolase"/>
    <property type="match status" value="1"/>
</dbReference>
<feature type="domain" description="AB hydrolase-1" evidence="2">
    <location>
        <begin position="65"/>
        <end position="270"/>
    </location>
</feature>
<keyword evidence="1" id="KW-0732">Signal</keyword>
<sequence length="315" mass="34184">MKFTVKAALLTALLTSPGATTAVAAERPARCAEQRFSVQVNGEHQTIAGELCSRRKLTSRTPVQILLHGGTYDRSYWDWPYQPRRYSYVDSATRAGYATLNLDRLGYGRSGRPDPETLDFEAGGEAVHQVVRQLRPRFRTIVLNGHSMGGLVAEKAAERGGVDAVIISGIPRDRPGARAAAASPFHPAELDPKFAGKPWARGYFTTRPGTRAQTFHHPGTYDPAIIPVEEALKDTLASAELRAVEPGASKRSAPKVPTAYVLGEHDTLVCGSGDCGADEIVRGSGHSINTSLAARSFYRWTFTWLARKLGSPNLD</sequence>
<dbReference type="AlphaFoldDB" id="A0A1W2LJS3"/>
<reference evidence="3 4" key="1">
    <citation type="submission" date="2016-12" db="EMBL/GenBank/DDBJ databases">
        <title>Amycolatopsis keratiniphila subsp. keratiniphila genome sequencing and assembly.</title>
        <authorList>
            <person name="Mayilraj S."/>
            <person name="Kaur N."/>
        </authorList>
    </citation>
    <scope>NUCLEOTIDE SEQUENCE [LARGE SCALE GENOMIC DNA]</scope>
    <source>
        <strain evidence="3 4">DSM 44409</strain>
    </source>
</reference>
<dbReference type="Proteomes" id="UP000076660">
    <property type="component" value="Unassembled WGS sequence"/>
</dbReference>
<accession>A0A1W2LJS3</accession>
<dbReference type="Pfam" id="PF12697">
    <property type="entry name" value="Abhydrolase_6"/>
    <property type="match status" value="1"/>
</dbReference>
<proteinExistence type="predicted"/>
<feature type="signal peptide" evidence="1">
    <location>
        <begin position="1"/>
        <end position="24"/>
    </location>
</feature>
<comment type="caution">
    <text evidence="3">The sequence shown here is derived from an EMBL/GenBank/DDBJ whole genome shotgun (WGS) entry which is preliminary data.</text>
</comment>
<dbReference type="OrthoDB" id="5524362at2"/>
<evidence type="ECO:0000259" key="2">
    <source>
        <dbReference type="Pfam" id="PF12697"/>
    </source>
</evidence>
<evidence type="ECO:0000256" key="1">
    <source>
        <dbReference type="SAM" id="SignalP"/>
    </source>
</evidence>
<dbReference type="SUPFAM" id="SSF53474">
    <property type="entry name" value="alpha/beta-Hydrolases"/>
    <property type="match status" value="1"/>
</dbReference>
<dbReference type="GO" id="GO:0003824">
    <property type="term" value="F:catalytic activity"/>
    <property type="evidence" value="ECO:0007669"/>
    <property type="project" value="UniProtKB-ARBA"/>
</dbReference>
<protein>
    <recommendedName>
        <fullName evidence="2">AB hydrolase-1 domain-containing protein</fullName>
    </recommendedName>
</protein>
<name>A0A1W2LJS3_9PSEU</name>
<dbReference type="InterPro" id="IPR000073">
    <property type="entry name" value="AB_hydrolase_1"/>
</dbReference>
<dbReference type="InterPro" id="IPR029058">
    <property type="entry name" value="AB_hydrolase_fold"/>
</dbReference>
<evidence type="ECO:0000313" key="4">
    <source>
        <dbReference type="Proteomes" id="UP000076660"/>
    </source>
</evidence>
<organism evidence="3 4">
    <name type="scientific">Amycolatopsis keratiniphila subsp. keratiniphila</name>
    <dbReference type="NCBI Taxonomy" id="227715"/>
    <lineage>
        <taxon>Bacteria</taxon>
        <taxon>Bacillati</taxon>
        <taxon>Actinomycetota</taxon>
        <taxon>Actinomycetes</taxon>
        <taxon>Pseudonocardiales</taxon>
        <taxon>Pseudonocardiaceae</taxon>
        <taxon>Amycolatopsis</taxon>
        <taxon>Amycolatopsis japonica group</taxon>
    </lineage>
</organism>
<evidence type="ECO:0000313" key="3">
    <source>
        <dbReference type="EMBL" id="ONF62868.1"/>
    </source>
</evidence>
<dbReference type="EMBL" id="LQMT02000039">
    <property type="protein sequence ID" value="ONF62868.1"/>
    <property type="molecule type" value="Genomic_DNA"/>
</dbReference>
<gene>
    <name evidence="3" type="ORF">AVR91_0236050</name>
</gene>
<feature type="chain" id="PRO_5010723530" description="AB hydrolase-1 domain-containing protein" evidence="1">
    <location>
        <begin position="25"/>
        <end position="315"/>
    </location>
</feature>